<dbReference type="SUPFAM" id="SSF64288">
    <property type="entry name" value="Chorismate lyase-like"/>
    <property type="match status" value="1"/>
</dbReference>
<dbReference type="InterPro" id="IPR000524">
    <property type="entry name" value="Tscrpt_reg_HTH_GntR"/>
</dbReference>
<evidence type="ECO:0000313" key="5">
    <source>
        <dbReference type="EMBL" id="EAQ04728.1"/>
    </source>
</evidence>
<organism evidence="5 6">
    <name type="scientific">Pseudooceanicola batsensis (strain ATCC BAA-863 / DSM 15984 / KCTC 12145 / HTCC2597)</name>
    <name type="common">Oceanicola batsensis</name>
    <dbReference type="NCBI Taxonomy" id="252305"/>
    <lineage>
        <taxon>Bacteria</taxon>
        <taxon>Pseudomonadati</taxon>
        <taxon>Pseudomonadota</taxon>
        <taxon>Alphaproteobacteria</taxon>
        <taxon>Rhodobacterales</taxon>
        <taxon>Paracoccaceae</taxon>
        <taxon>Pseudooceanicola</taxon>
    </lineage>
</organism>
<dbReference type="STRING" id="252305.OB2597_05580"/>
<dbReference type="GO" id="GO:0003677">
    <property type="term" value="F:DNA binding"/>
    <property type="evidence" value="ECO:0007669"/>
    <property type="project" value="UniProtKB-KW"/>
</dbReference>
<evidence type="ECO:0000256" key="3">
    <source>
        <dbReference type="ARBA" id="ARBA00023163"/>
    </source>
</evidence>
<protein>
    <submittedName>
        <fullName evidence="5">Transcriptional regulator, GntR family protein</fullName>
    </submittedName>
</protein>
<gene>
    <name evidence="5" type="ORF">OB2597_05580</name>
</gene>
<dbReference type="PRINTS" id="PR00035">
    <property type="entry name" value="HTHGNTR"/>
</dbReference>
<dbReference type="AlphaFoldDB" id="A3TSV1"/>
<dbReference type="Gene3D" id="1.10.10.10">
    <property type="entry name" value="Winged helix-like DNA-binding domain superfamily/Winged helix DNA-binding domain"/>
    <property type="match status" value="1"/>
</dbReference>
<dbReference type="OrthoDB" id="9800645at2"/>
<dbReference type="SMART" id="SM00866">
    <property type="entry name" value="UTRA"/>
    <property type="match status" value="1"/>
</dbReference>
<dbReference type="GO" id="GO:0003700">
    <property type="term" value="F:DNA-binding transcription factor activity"/>
    <property type="evidence" value="ECO:0007669"/>
    <property type="project" value="InterPro"/>
</dbReference>
<dbReference type="Gene3D" id="3.40.1410.10">
    <property type="entry name" value="Chorismate lyase-like"/>
    <property type="match status" value="1"/>
</dbReference>
<dbReference type="Pfam" id="PF07702">
    <property type="entry name" value="UTRA"/>
    <property type="match status" value="1"/>
</dbReference>
<sequence>MTREKTPLWQSIASALTDDLAAGRYMPGDRLPTEAQLSARFGVNRHTVRRALRDLSDRDLVLSRRGAGVFVTQRPTDYPIGTRVRFHQNIRAAGRLPLRRILSQETRAGDEEETGALGLAQAARVHVSEGLSFADDLPMAYFRSVFPAADLPDLPHHLLATGSVTAALGACGVPDYTRAWTRITTERATATLALHLQCREGDPLLRTVSVNAATGGRPVEFGRTWFAGDRVTLTLDHERDPDPGPGSAPG</sequence>
<feature type="domain" description="HTH gntR-type" evidence="4">
    <location>
        <begin position="6"/>
        <end position="74"/>
    </location>
</feature>
<keyword evidence="2" id="KW-0238">DNA-binding</keyword>
<evidence type="ECO:0000256" key="1">
    <source>
        <dbReference type="ARBA" id="ARBA00023015"/>
    </source>
</evidence>
<evidence type="ECO:0000256" key="2">
    <source>
        <dbReference type="ARBA" id="ARBA00023125"/>
    </source>
</evidence>
<accession>A3TSV1</accession>
<dbReference type="Proteomes" id="UP000004318">
    <property type="component" value="Unassembled WGS sequence"/>
</dbReference>
<dbReference type="InterPro" id="IPR012702">
    <property type="entry name" value="CP_lyase_PhnF"/>
</dbReference>
<dbReference type="NCBIfam" id="TIGR02325">
    <property type="entry name" value="C_P_lyase_phnF"/>
    <property type="match status" value="1"/>
</dbReference>
<dbReference type="SUPFAM" id="SSF46785">
    <property type="entry name" value="Winged helix' DNA-binding domain"/>
    <property type="match status" value="1"/>
</dbReference>
<name>A3TSV1_PSEBH</name>
<dbReference type="CDD" id="cd07377">
    <property type="entry name" value="WHTH_GntR"/>
    <property type="match status" value="1"/>
</dbReference>
<dbReference type="EMBL" id="AAMO01000001">
    <property type="protein sequence ID" value="EAQ04728.1"/>
    <property type="molecule type" value="Genomic_DNA"/>
</dbReference>
<dbReference type="eggNOG" id="COG2188">
    <property type="taxonomic scope" value="Bacteria"/>
</dbReference>
<dbReference type="Pfam" id="PF00392">
    <property type="entry name" value="GntR"/>
    <property type="match status" value="1"/>
</dbReference>
<comment type="caution">
    <text evidence="5">The sequence shown here is derived from an EMBL/GenBank/DDBJ whole genome shotgun (WGS) entry which is preliminary data.</text>
</comment>
<keyword evidence="3" id="KW-0804">Transcription</keyword>
<dbReference type="InterPro" id="IPR028978">
    <property type="entry name" value="Chorismate_lyase_/UTRA_dom_sf"/>
</dbReference>
<dbReference type="PROSITE" id="PS50949">
    <property type="entry name" value="HTH_GNTR"/>
    <property type="match status" value="1"/>
</dbReference>
<evidence type="ECO:0000313" key="6">
    <source>
        <dbReference type="Proteomes" id="UP000004318"/>
    </source>
</evidence>
<evidence type="ECO:0000259" key="4">
    <source>
        <dbReference type="PROSITE" id="PS50949"/>
    </source>
</evidence>
<dbReference type="InterPro" id="IPR036390">
    <property type="entry name" value="WH_DNA-bd_sf"/>
</dbReference>
<dbReference type="InterPro" id="IPR036388">
    <property type="entry name" value="WH-like_DNA-bd_sf"/>
</dbReference>
<proteinExistence type="predicted"/>
<dbReference type="RefSeq" id="WP_009805345.1">
    <property type="nucleotide sequence ID" value="NZ_CH724131.1"/>
</dbReference>
<dbReference type="PANTHER" id="PTHR44846">
    <property type="entry name" value="MANNOSYL-D-GLYCERATE TRANSPORT/METABOLISM SYSTEM REPRESSOR MNGR-RELATED"/>
    <property type="match status" value="1"/>
</dbReference>
<keyword evidence="6" id="KW-1185">Reference proteome</keyword>
<dbReference type="SMART" id="SM00345">
    <property type="entry name" value="HTH_GNTR"/>
    <property type="match status" value="1"/>
</dbReference>
<reference evidence="5 6" key="1">
    <citation type="journal article" date="2010" name="J. Bacteriol.">
        <title>Genome sequences of Oceanicola granulosus HTCC2516(T) and Oceanicola batsensis HTCC2597(TDelta).</title>
        <authorList>
            <person name="Thrash J.C."/>
            <person name="Cho J.C."/>
            <person name="Vergin K.L."/>
            <person name="Giovannoni S.J."/>
        </authorList>
    </citation>
    <scope>NUCLEOTIDE SEQUENCE [LARGE SCALE GENOMIC DNA]</scope>
    <source>
        <strain evidence="6">ATCC BAA-863 / DSM 15984 / KCTC 12145 / HTCC2597</strain>
    </source>
</reference>
<dbReference type="InterPro" id="IPR050679">
    <property type="entry name" value="Bact_HTH_transcr_reg"/>
</dbReference>
<dbReference type="HOGENOM" id="CLU_063236_2_2_5"/>
<dbReference type="InterPro" id="IPR011663">
    <property type="entry name" value="UTRA"/>
</dbReference>
<keyword evidence="1" id="KW-0805">Transcription regulation</keyword>